<dbReference type="RefSeq" id="WP_341368269.1">
    <property type="nucleotide sequence ID" value="NZ_CP150951.2"/>
</dbReference>
<dbReference type="PANTHER" id="PTHR30579">
    <property type="entry name" value="TRANSCRIPTIONAL REGULATOR"/>
    <property type="match status" value="1"/>
</dbReference>
<gene>
    <name evidence="6" type="ORF">AABB29_05835</name>
</gene>
<dbReference type="InterPro" id="IPR036390">
    <property type="entry name" value="WH_DNA-bd_sf"/>
</dbReference>
<evidence type="ECO:0000256" key="3">
    <source>
        <dbReference type="ARBA" id="ARBA00023125"/>
    </source>
</evidence>
<dbReference type="EMBL" id="CP150951">
    <property type="protein sequence ID" value="WZC50160.1"/>
    <property type="molecule type" value="Genomic_DNA"/>
</dbReference>
<dbReference type="Gene3D" id="3.40.190.290">
    <property type="match status" value="1"/>
</dbReference>
<accession>A0ABZ2V8A6</accession>
<evidence type="ECO:0000256" key="2">
    <source>
        <dbReference type="ARBA" id="ARBA00023015"/>
    </source>
</evidence>
<keyword evidence="7" id="KW-1185">Reference proteome</keyword>
<evidence type="ECO:0000313" key="6">
    <source>
        <dbReference type="EMBL" id="WZC50160.1"/>
    </source>
</evidence>
<dbReference type="Proteomes" id="UP001440612">
    <property type="component" value="Chromosome"/>
</dbReference>
<proteinExistence type="inferred from homology"/>
<dbReference type="SUPFAM" id="SSF53850">
    <property type="entry name" value="Periplasmic binding protein-like II"/>
    <property type="match status" value="1"/>
</dbReference>
<dbReference type="NCBIfam" id="TIGR03298">
    <property type="entry name" value="argP"/>
    <property type="match status" value="1"/>
</dbReference>
<feature type="domain" description="HTH lysR-type" evidence="5">
    <location>
        <begin position="2"/>
        <end position="58"/>
    </location>
</feature>
<dbReference type="InterPro" id="IPR050176">
    <property type="entry name" value="LTTR"/>
</dbReference>
<sequence>MFDRASLAALAAVLDSGSFELAAARLNVSQSAISQRIKKLEDQIGTILVRRTRPATATEAGLRLQAHAETLNLLERDITLEMGQSPGRLDRPVRIAVTADTLASWVLPALPKEKGLFYDLVIDDQDHSADLLVRGEVAAAVTSRKSALTGCDVIPLGPLRYAAFASPAFVATYFAAGITADTLQQAPALTFNRKDRLQLTWASNVAGQSIPALPTHYVPSTQGITEAARVGLGWAVNPLPLVQPLFESGALLRLRPEVTLETPLYWQVPRQNKAGLAGLTKSLIAYARQQR</sequence>
<evidence type="ECO:0000256" key="1">
    <source>
        <dbReference type="ARBA" id="ARBA00009437"/>
    </source>
</evidence>
<dbReference type="Pfam" id="PF00126">
    <property type="entry name" value="HTH_1"/>
    <property type="match status" value="1"/>
</dbReference>
<evidence type="ECO:0000313" key="7">
    <source>
        <dbReference type="Proteomes" id="UP001440612"/>
    </source>
</evidence>
<keyword evidence="3" id="KW-0238">DNA-binding</keyword>
<dbReference type="SUPFAM" id="SSF46785">
    <property type="entry name" value="Winged helix' DNA-binding domain"/>
    <property type="match status" value="1"/>
</dbReference>
<dbReference type="PANTHER" id="PTHR30579:SF2">
    <property type="entry name" value="HTH-TYPE TRANSCRIPTIONAL REGULATOR ARGP"/>
    <property type="match status" value="1"/>
</dbReference>
<keyword evidence="2" id="KW-0805">Transcription regulation</keyword>
<name>A0ABZ2V8A6_9RHOB</name>
<evidence type="ECO:0000259" key="5">
    <source>
        <dbReference type="PROSITE" id="PS50931"/>
    </source>
</evidence>
<dbReference type="PROSITE" id="PS50931">
    <property type="entry name" value="HTH_LYSR"/>
    <property type="match status" value="1"/>
</dbReference>
<dbReference type="Pfam" id="PF03466">
    <property type="entry name" value="LysR_substrate"/>
    <property type="match status" value="1"/>
</dbReference>
<dbReference type="PRINTS" id="PR00039">
    <property type="entry name" value="HTHLYSR"/>
</dbReference>
<reference evidence="7" key="1">
    <citation type="submission" date="2024-04" db="EMBL/GenBank/DDBJ databases">
        <title>Phylogenomic analyses of a clade within the roseobacter group suggest taxonomic reassignments of species of the genera Aestuariivita, Citreicella, Loktanella, Nautella, Pelagibaca, Ruegeria, Thalassobius, Thiobacimonas and Tropicibacter, and the proposal o.</title>
        <authorList>
            <person name="Jeon C.O."/>
        </authorList>
    </citation>
    <scope>NUCLEOTIDE SEQUENCE [LARGE SCALE GENOMIC DNA]</scope>
    <source>
        <strain evidence="7">BS5-3</strain>
    </source>
</reference>
<dbReference type="InterPro" id="IPR000847">
    <property type="entry name" value="LysR_HTH_N"/>
</dbReference>
<dbReference type="InterPro" id="IPR005119">
    <property type="entry name" value="LysR_subst-bd"/>
</dbReference>
<keyword evidence="4" id="KW-0804">Transcription</keyword>
<comment type="similarity">
    <text evidence="1">Belongs to the LysR transcriptional regulatory family.</text>
</comment>
<dbReference type="Gene3D" id="1.10.10.10">
    <property type="entry name" value="Winged helix-like DNA-binding domain superfamily/Winged helix DNA-binding domain"/>
    <property type="match status" value="1"/>
</dbReference>
<protein>
    <submittedName>
        <fullName evidence="6">LysR family transcriptional regulator ArgP</fullName>
    </submittedName>
</protein>
<organism evidence="6 7">
    <name type="scientific">Yoonia phaeophyticola</name>
    <dbReference type="NCBI Taxonomy" id="3137369"/>
    <lineage>
        <taxon>Bacteria</taxon>
        <taxon>Pseudomonadati</taxon>
        <taxon>Pseudomonadota</taxon>
        <taxon>Alphaproteobacteria</taxon>
        <taxon>Rhodobacterales</taxon>
        <taxon>Paracoccaceae</taxon>
        <taxon>Yoonia</taxon>
    </lineage>
</organism>
<dbReference type="NCBIfam" id="NF002964">
    <property type="entry name" value="PRK03635.1"/>
    <property type="match status" value="1"/>
</dbReference>
<evidence type="ECO:0000256" key="4">
    <source>
        <dbReference type="ARBA" id="ARBA00023163"/>
    </source>
</evidence>
<dbReference type="InterPro" id="IPR036388">
    <property type="entry name" value="WH-like_DNA-bd_sf"/>
</dbReference>
<dbReference type="InterPro" id="IPR017685">
    <property type="entry name" value="ArgP"/>
</dbReference>